<dbReference type="OrthoDB" id="581021at2"/>
<dbReference type="Pfam" id="PF00027">
    <property type="entry name" value="cNMP_binding"/>
    <property type="match status" value="1"/>
</dbReference>
<dbReference type="SUPFAM" id="SSF46785">
    <property type="entry name" value="Winged helix' DNA-binding domain"/>
    <property type="match status" value="1"/>
</dbReference>
<comment type="caution">
    <text evidence="3">The sequence shown here is derived from an EMBL/GenBank/DDBJ whole genome shotgun (WGS) entry which is preliminary data.</text>
</comment>
<proteinExistence type="predicted"/>
<dbReference type="AlphaFoldDB" id="A0A1C0Y6T3"/>
<dbReference type="InterPro" id="IPR036390">
    <property type="entry name" value="WH_DNA-bd_sf"/>
</dbReference>
<dbReference type="PANTHER" id="PTHR24567">
    <property type="entry name" value="CRP FAMILY TRANSCRIPTIONAL REGULATORY PROTEIN"/>
    <property type="match status" value="1"/>
</dbReference>
<dbReference type="RefSeq" id="WP_066547419.1">
    <property type="nucleotide sequence ID" value="NZ_MASJ01000039.1"/>
</dbReference>
<keyword evidence="4" id="KW-1185">Reference proteome</keyword>
<dbReference type="PROSITE" id="PS50042">
    <property type="entry name" value="CNMP_BINDING_3"/>
    <property type="match status" value="1"/>
</dbReference>
<dbReference type="STRING" id="33978.A6M13_05530"/>
<evidence type="ECO:0000259" key="2">
    <source>
        <dbReference type="PROSITE" id="PS50042"/>
    </source>
</evidence>
<evidence type="ECO:0000256" key="1">
    <source>
        <dbReference type="ARBA" id="ARBA00023159"/>
    </source>
</evidence>
<dbReference type="CDD" id="cd00038">
    <property type="entry name" value="CAP_ED"/>
    <property type="match status" value="1"/>
</dbReference>
<evidence type="ECO:0000313" key="3">
    <source>
        <dbReference type="EMBL" id="OCS82861.1"/>
    </source>
</evidence>
<dbReference type="PANTHER" id="PTHR24567:SF26">
    <property type="entry name" value="REGULATORY PROTEIN YEIL"/>
    <property type="match status" value="1"/>
</dbReference>
<protein>
    <recommendedName>
        <fullName evidence="2">Cyclic nucleotide-binding domain-containing protein</fullName>
    </recommendedName>
</protein>
<dbReference type="SUPFAM" id="SSF51206">
    <property type="entry name" value="cAMP-binding domain-like"/>
    <property type="match status" value="1"/>
</dbReference>
<dbReference type="GO" id="GO:0003700">
    <property type="term" value="F:DNA-binding transcription factor activity"/>
    <property type="evidence" value="ECO:0007669"/>
    <property type="project" value="TreeGrafter"/>
</dbReference>
<gene>
    <name evidence="3" type="ORF">A6M13_05530</name>
</gene>
<dbReference type="Gene3D" id="2.60.120.10">
    <property type="entry name" value="Jelly Rolls"/>
    <property type="match status" value="1"/>
</dbReference>
<dbReference type="InterPro" id="IPR000595">
    <property type="entry name" value="cNMP-bd_dom"/>
</dbReference>
<dbReference type="NCBIfam" id="NF007707">
    <property type="entry name" value="PRK10402.1"/>
    <property type="match status" value="1"/>
</dbReference>
<dbReference type="InterPro" id="IPR018490">
    <property type="entry name" value="cNMP-bd_dom_sf"/>
</dbReference>
<dbReference type="InterPro" id="IPR050397">
    <property type="entry name" value="Env_Response_Regulators"/>
</dbReference>
<evidence type="ECO:0000313" key="4">
    <source>
        <dbReference type="Proteomes" id="UP000093199"/>
    </source>
</evidence>
<dbReference type="SMART" id="SM00100">
    <property type="entry name" value="cNMP"/>
    <property type="match status" value="1"/>
</dbReference>
<organism evidence="3 4">
    <name type="scientific">Caryophanon tenue</name>
    <dbReference type="NCBI Taxonomy" id="33978"/>
    <lineage>
        <taxon>Bacteria</taxon>
        <taxon>Bacillati</taxon>
        <taxon>Bacillota</taxon>
        <taxon>Bacilli</taxon>
        <taxon>Bacillales</taxon>
        <taxon>Caryophanaceae</taxon>
        <taxon>Caryophanon</taxon>
    </lineage>
</organism>
<dbReference type="InterPro" id="IPR014710">
    <property type="entry name" value="RmlC-like_jellyroll"/>
</dbReference>
<name>A0A1C0Y6T3_9BACL</name>
<feature type="domain" description="Cyclic nucleotide-binding" evidence="2">
    <location>
        <begin position="12"/>
        <end position="116"/>
    </location>
</feature>
<dbReference type="GO" id="GO:0005829">
    <property type="term" value="C:cytosol"/>
    <property type="evidence" value="ECO:0007669"/>
    <property type="project" value="TreeGrafter"/>
</dbReference>
<sequence>MQILHEQERDFYLHQYDVQQLCIPLDHAEVHKFNRGEFIIHEGATPSYLYYLIEGRCKIIVTHENGKTSIIHFIGPGDFIGELELVDAAIGQAKAIQATRTSYCIAFPVHLYRQRLLENNAFLVQLATFLSKKLIRNGSKISQIQAYPLEHHLAQFILVSAQQDLYQERHTEVCDYLGVSYRHLLHTLAQFCDKGFLQKEQRAYRILNRQALKDLADVLLPQQ</sequence>
<reference evidence="3 4" key="1">
    <citation type="submission" date="2016-07" db="EMBL/GenBank/DDBJ databases">
        <title>Caryophanon tenue genome sequencing.</title>
        <authorList>
            <person name="Verma A."/>
            <person name="Pal Y."/>
            <person name="Krishnamurthi S."/>
        </authorList>
    </citation>
    <scope>NUCLEOTIDE SEQUENCE [LARGE SCALE GENOMIC DNA]</scope>
    <source>
        <strain evidence="3 4">DSM 14152</strain>
    </source>
</reference>
<accession>A0A1C0Y6T3</accession>
<keyword evidence="1" id="KW-0010">Activator</keyword>
<dbReference type="Proteomes" id="UP000093199">
    <property type="component" value="Unassembled WGS sequence"/>
</dbReference>
<dbReference type="EMBL" id="MASJ01000039">
    <property type="protein sequence ID" value="OCS82861.1"/>
    <property type="molecule type" value="Genomic_DNA"/>
</dbReference>